<feature type="region of interest" description="Disordered" evidence="1">
    <location>
        <begin position="64"/>
        <end position="85"/>
    </location>
</feature>
<dbReference type="AlphaFoldDB" id="X6NQQ2"/>
<dbReference type="Proteomes" id="UP000023152">
    <property type="component" value="Unassembled WGS sequence"/>
</dbReference>
<sequence length="85" mass="10056">MFNCDPKTYVPYRLLNWFSGQFISNFLPKLLGAAKFTKDSPYLKRIDEKKDFYDRIKDKILRKQNVASQNESDKNLSSDSKENEK</sequence>
<keyword evidence="3" id="KW-1185">Reference proteome</keyword>
<evidence type="ECO:0000313" key="3">
    <source>
        <dbReference type="Proteomes" id="UP000023152"/>
    </source>
</evidence>
<organism evidence="2 3">
    <name type="scientific">Reticulomyxa filosa</name>
    <dbReference type="NCBI Taxonomy" id="46433"/>
    <lineage>
        <taxon>Eukaryota</taxon>
        <taxon>Sar</taxon>
        <taxon>Rhizaria</taxon>
        <taxon>Retaria</taxon>
        <taxon>Foraminifera</taxon>
        <taxon>Monothalamids</taxon>
        <taxon>Reticulomyxidae</taxon>
        <taxon>Reticulomyxa</taxon>
    </lineage>
</organism>
<evidence type="ECO:0000313" key="2">
    <source>
        <dbReference type="EMBL" id="ETO28336.1"/>
    </source>
</evidence>
<reference evidence="2 3" key="1">
    <citation type="journal article" date="2013" name="Curr. Biol.">
        <title>The Genome of the Foraminiferan Reticulomyxa filosa.</title>
        <authorList>
            <person name="Glockner G."/>
            <person name="Hulsmann N."/>
            <person name="Schleicher M."/>
            <person name="Noegel A.A."/>
            <person name="Eichinger L."/>
            <person name="Gallinger C."/>
            <person name="Pawlowski J."/>
            <person name="Sierra R."/>
            <person name="Euteneuer U."/>
            <person name="Pillet L."/>
            <person name="Moustafa A."/>
            <person name="Platzer M."/>
            <person name="Groth M."/>
            <person name="Szafranski K."/>
            <person name="Schliwa M."/>
        </authorList>
    </citation>
    <scope>NUCLEOTIDE SEQUENCE [LARGE SCALE GENOMIC DNA]</scope>
</reference>
<comment type="caution">
    <text evidence="2">The sequence shown here is derived from an EMBL/GenBank/DDBJ whole genome shotgun (WGS) entry which is preliminary data.</text>
</comment>
<proteinExistence type="predicted"/>
<dbReference type="EMBL" id="ASPP01006718">
    <property type="protein sequence ID" value="ETO28336.1"/>
    <property type="molecule type" value="Genomic_DNA"/>
</dbReference>
<feature type="compositionally biased region" description="Basic and acidic residues" evidence="1">
    <location>
        <begin position="71"/>
        <end position="85"/>
    </location>
</feature>
<gene>
    <name evidence="2" type="ORF">RFI_08797</name>
</gene>
<evidence type="ECO:0000256" key="1">
    <source>
        <dbReference type="SAM" id="MobiDB-lite"/>
    </source>
</evidence>
<protein>
    <submittedName>
        <fullName evidence="2">Uncharacterized protein</fullName>
    </submittedName>
</protein>
<accession>X6NQQ2</accession>
<name>X6NQQ2_RETFI</name>